<dbReference type="Pfam" id="PF07679">
    <property type="entry name" value="I-set"/>
    <property type="match status" value="1"/>
</dbReference>
<name>A0A182ER81_ONCOC</name>
<dbReference type="AlphaFoldDB" id="A0A182ER81"/>
<evidence type="ECO:0000313" key="4">
    <source>
        <dbReference type="WBParaSite" id="nOo.2.0.1.t10646-RA"/>
    </source>
</evidence>
<evidence type="ECO:0000313" key="2">
    <source>
        <dbReference type="EMBL" id="VDM94373.1"/>
    </source>
</evidence>
<reference evidence="4" key="1">
    <citation type="submission" date="2016-06" db="UniProtKB">
        <authorList>
            <consortium name="WormBaseParasite"/>
        </authorList>
    </citation>
    <scope>IDENTIFICATION</scope>
</reference>
<dbReference type="SUPFAM" id="SSF48726">
    <property type="entry name" value="Immunoglobulin"/>
    <property type="match status" value="1"/>
</dbReference>
<feature type="domain" description="Ig-like" evidence="1">
    <location>
        <begin position="1"/>
        <end position="57"/>
    </location>
</feature>
<evidence type="ECO:0000259" key="1">
    <source>
        <dbReference type="PROSITE" id="PS50835"/>
    </source>
</evidence>
<gene>
    <name evidence="2" type="ORF">NOO_LOCUS10646</name>
</gene>
<dbReference type="PROSITE" id="PS50835">
    <property type="entry name" value="IG_LIKE"/>
    <property type="match status" value="1"/>
</dbReference>
<sequence>MTYPEVRWTRYGAPMPASAHVKDGHLKFSSATSSDSGRYVCSANFDGRSYDAYAQLNVQPYLVGKTN</sequence>
<dbReference type="InterPro" id="IPR007110">
    <property type="entry name" value="Ig-like_dom"/>
</dbReference>
<dbReference type="InterPro" id="IPR036179">
    <property type="entry name" value="Ig-like_dom_sf"/>
</dbReference>
<evidence type="ECO:0000313" key="3">
    <source>
        <dbReference type="Proteomes" id="UP000271087"/>
    </source>
</evidence>
<dbReference type="WBParaSite" id="nOo.2.0.1.t10646-RA">
    <property type="protein sequence ID" value="nOo.2.0.1.t10646-RA"/>
    <property type="gene ID" value="nOo.2.0.1.g10646"/>
</dbReference>
<proteinExistence type="predicted"/>
<dbReference type="Gene3D" id="2.60.40.10">
    <property type="entry name" value="Immunoglobulins"/>
    <property type="match status" value="1"/>
</dbReference>
<protein>
    <submittedName>
        <fullName evidence="4">Ig-like domain-containing protein</fullName>
    </submittedName>
</protein>
<dbReference type="EMBL" id="UYRW01006322">
    <property type="protein sequence ID" value="VDM94373.1"/>
    <property type="molecule type" value="Genomic_DNA"/>
</dbReference>
<reference evidence="2 3" key="2">
    <citation type="submission" date="2018-08" db="EMBL/GenBank/DDBJ databases">
        <authorList>
            <person name="Laetsch R D."/>
            <person name="Stevens L."/>
            <person name="Kumar S."/>
            <person name="Blaxter L. M."/>
        </authorList>
    </citation>
    <scope>NUCLEOTIDE SEQUENCE [LARGE SCALE GENOMIC DNA]</scope>
</reference>
<dbReference type="InterPro" id="IPR013098">
    <property type="entry name" value="Ig_I-set"/>
</dbReference>
<dbReference type="Proteomes" id="UP000271087">
    <property type="component" value="Unassembled WGS sequence"/>
</dbReference>
<accession>A0A182ER81</accession>
<dbReference type="OrthoDB" id="5861944at2759"/>
<dbReference type="InterPro" id="IPR013783">
    <property type="entry name" value="Ig-like_fold"/>
</dbReference>
<dbReference type="STRING" id="42157.A0A182ER81"/>
<keyword evidence="3" id="KW-1185">Reference proteome</keyword>
<organism evidence="4">
    <name type="scientific">Onchocerca ochengi</name>
    <name type="common">Filarial nematode worm</name>
    <dbReference type="NCBI Taxonomy" id="42157"/>
    <lineage>
        <taxon>Eukaryota</taxon>
        <taxon>Metazoa</taxon>
        <taxon>Ecdysozoa</taxon>
        <taxon>Nematoda</taxon>
        <taxon>Chromadorea</taxon>
        <taxon>Rhabditida</taxon>
        <taxon>Spirurina</taxon>
        <taxon>Spiruromorpha</taxon>
        <taxon>Filarioidea</taxon>
        <taxon>Onchocercidae</taxon>
        <taxon>Onchocerca</taxon>
    </lineage>
</organism>